<keyword evidence="3" id="KW-1185">Reference proteome</keyword>
<gene>
    <name evidence="2" type="ORF">GCM10010276_76370</name>
</gene>
<evidence type="ECO:0008006" key="4">
    <source>
        <dbReference type="Google" id="ProtNLM"/>
    </source>
</evidence>
<dbReference type="InterPro" id="IPR008949">
    <property type="entry name" value="Isoprenoid_synthase_dom_sf"/>
</dbReference>
<dbReference type="InterPro" id="IPR034686">
    <property type="entry name" value="Terpene_cyclase-like_2"/>
</dbReference>
<proteinExistence type="predicted"/>
<dbReference type="Gene3D" id="1.10.600.10">
    <property type="entry name" value="Farnesyl Diphosphate Synthase"/>
    <property type="match status" value="1"/>
</dbReference>
<sequence length="349" mass="39953">MQKDAVTTQEAAVLLDTFQLPSFYMPFKTRVNPHLEDVRPRVRAWAWSLGLLEPQHTDSHHGGWSADVFDRADFTLFTALTYPHASAQELELLSGWHSVIWCLDDVFLPWCEALGNRRRILQRIERLMAFLPITAYDSGPVPEQPLERALADLWHRTAPSATRSWRILYARSVRQFLEASLWEADNLSRGRFPDLIEQTEMRRDYGAAGCSALLMEHSLGWEITEEIRGTRPFTVLINAFRDTVDLHNDIVSYPKEVLEGAARNNIVHVAQELYDIPLHSAVCLVDRILTGRVRTLDETVRTDLPQALRDLHVDPATQHAVLRHARAIQGWAAGSYHWHKGTERYRPAA</sequence>
<keyword evidence="1" id="KW-0456">Lyase</keyword>
<dbReference type="SFLD" id="SFLDS00005">
    <property type="entry name" value="Isoprenoid_Synthase_Type_I"/>
    <property type="match status" value="1"/>
</dbReference>
<dbReference type="EMBL" id="BAAASG010000024">
    <property type="protein sequence ID" value="GAA2516156.1"/>
    <property type="molecule type" value="Genomic_DNA"/>
</dbReference>
<dbReference type="RefSeq" id="WP_344405606.1">
    <property type="nucleotide sequence ID" value="NZ_BAAASG010000024.1"/>
</dbReference>
<dbReference type="SFLD" id="SFLDG01020">
    <property type="entry name" value="Terpene_Cyclase_Like_2"/>
    <property type="match status" value="1"/>
</dbReference>
<comment type="caution">
    <text evidence="2">The sequence shown here is derived from an EMBL/GenBank/DDBJ whole genome shotgun (WGS) entry which is preliminary data.</text>
</comment>
<dbReference type="Proteomes" id="UP001501777">
    <property type="component" value="Unassembled WGS sequence"/>
</dbReference>
<accession>A0ABN3N7V9</accession>
<name>A0ABN3N7V9_STRLO</name>
<dbReference type="SUPFAM" id="SSF48576">
    <property type="entry name" value="Terpenoid synthases"/>
    <property type="match status" value="1"/>
</dbReference>
<protein>
    <recommendedName>
        <fullName evidence="4">Terpene synthase</fullName>
    </recommendedName>
</protein>
<reference evidence="2 3" key="1">
    <citation type="journal article" date="2019" name="Int. J. Syst. Evol. Microbiol.">
        <title>The Global Catalogue of Microorganisms (GCM) 10K type strain sequencing project: providing services to taxonomists for standard genome sequencing and annotation.</title>
        <authorList>
            <consortium name="The Broad Institute Genomics Platform"/>
            <consortium name="The Broad Institute Genome Sequencing Center for Infectious Disease"/>
            <person name="Wu L."/>
            <person name="Ma J."/>
        </authorList>
    </citation>
    <scope>NUCLEOTIDE SEQUENCE [LARGE SCALE GENOMIC DNA]</scope>
    <source>
        <strain evidence="2 3">JCM 4395</strain>
    </source>
</reference>
<evidence type="ECO:0000313" key="2">
    <source>
        <dbReference type="EMBL" id="GAA2516156.1"/>
    </source>
</evidence>
<evidence type="ECO:0000313" key="3">
    <source>
        <dbReference type="Proteomes" id="UP001501777"/>
    </source>
</evidence>
<dbReference type="Pfam" id="PF19086">
    <property type="entry name" value="Terpene_syn_C_2"/>
    <property type="match status" value="1"/>
</dbReference>
<evidence type="ECO:0000256" key="1">
    <source>
        <dbReference type="ARBA" id="ARBA00023239"/>
    </source>
</evidence>
<organism evidence="2 3">
    <name type="scientific">Streptomyces longisporus</name>
    <dbReference type="NCBI Taxonomy" id="1948"/>
    <lineage>
        <taxon>Bacteria</taxon>
        <taxon>Bacillati</taxon>
        <taxon>Actinomycetota</taxon>
        <taxon>Actinomycetes</taxon>
        <taxon>Kitasatosporales</taxon>
        <taxon>Streptomycetaceae</taxon>
        <taxon>Streptomyces</taxon>
    </lineage>
</organism>